<evidence type="ECO:0008006" key="11">
    <source>
        <dbReference type="Google" id="ProtNLM"/>
    </source>
</evidence>
<name>A0A139SXD1_9GAMM</name>
<dbReference type="AlphaFoldDB" id="A0A139SXD1"/>
<gene>
    <name evidence="9" type="ORF">AXE65_10390</name>
</gene>
<evidence type="ECO:0000256" key="5">
    <source>
        <dbReference type="ARBA" id="ARBA00022729"/>
    </source>
</evidence>
<evidence type="ECO:0000256" key="6">
    <source>
        <dbReference type="ARBA" id="ARBA00023136"/>
    </source>
</evidence>
<dbReference type="InterPro" id="IPR042186">
    <property type="entry name" value="FimD_plug_dom"/>
</dbReference>
<evidence type="ECO:0000256" key="4">
    <source>
        <dbReference type="ARBA" id="ARBA00022692"/>
    </source>
</evidence>
<dbReference type="Proteomes" id="UP000072660">
    <property type="component" value="Unassembled WGS sequence"/>
</dbReference>
<reference evidence="9 10" key="1">
    <citation type="submission" date="2016-02" db="EMBL/GenBank/DDBJ databases">
        <authorList>
            <person name="Wen L."/>
            <person name="He K."/>
            <person name="Yang H."/>
        </authorList>
    </citation>
    <scope>NUCLEOTIDE SEQUENCE [LARGE SCALE GENOMIC DNA]</scope>
    <source>
        <strain evidence="9 10">CV58</strain>
    </source>
</reference>
<keyword evidence="5" id="KW-0732">Signal</keyword>
<keyword evidence="6" id="KW-0472">Membrane</keyword>
<evidence type="ECO:0000256" key="1">
    <source>
        <dbReference type="ARBA" id="ARBA00004571"/>
    </source>
</evidence>
<dbReference type="InterPro" id="IPR000015">
    <property type="entry name" value="Fimb_usher"/>
</dbReference>
<dbReference type="Pfam" id="PF00577">
    <property type="entry name" value="Usher"/>
    <property type="match status" value="1"/>
</dbReference>
<keyword evidence="10" id="KW-1185">Reference proteome</keyword>
<evidence type="ECO:0000256" key="3">
    <source>
        <dbReference type="ARBA" id="ARBA00022448"/>
    </source>
</evidence>
<keyword evidence="7" id="KW-0998">Cell outer membrane</keyword>
<comment type="similarity">
    <text evidence="2">Belongs to the fimbrial export usher family.</text>
</comment>
<dbReference type="Gene3D" id="2.60.40.3110">
    <property type="match status" value="1"/>
</dbReference>
<evidence type="ECO:0000256" key="7">
    <source>
        <dbReference type="ARBA" id="ARBA00023237"/>
    </source>
</evidence>
<feature type="region of interest" description="Disordered" evidence="8">
    <location>
        <begin position="327"/>
        <end position="346"/>
    </location>
</feature>
<evidence type="ECO:0000256" key="2">
    <source>
        <dbReference type="ARBA" id="ARBA00008064"/>
    </source>
</evidence>
<dbReference type="GO" id="GO:0009297">
    <property type="term" value="P:pilus assembly"/>
    <property type="evidence" value="ECO:0007669"/>
    <property type="project" value="InterPro"/>
</dbReference>
<evidence type="ECO:0000313" key="10">
    <source>
        <dbReference type="Proteomes" id="UP000072660"/>
    </source>
</evidence>
<dbReference type="FunFam" id="2.60.40.3110:FF:000001">
    <property type="entry name" value="Putative fimbrial outer membrane usher"/>
    <property type="match status" value="1"/>
</dbReference>
<dbReference type="GO" id="GO:0009279">
    <property type="term" value="C:cell outer membrane"/>
    <property type="evidence" value="ECO:0007669"/>
    <property type="project" value="UniProtKB-SubCell"/>
</dbReference>
<evidence type="ECO:0000313" key="9">
    <source>
        <dbReference type="EMBL" id="KXU39110.1"/>
    </source>
</evidence>
<comment type="caution">
    <text evidence="9">The sequence shown here is derived from an EMBL/GenBank/DDBJ whole genome shotgun (WGS) entry which is preliminary data.</text>
</comment>
<dbReference type="EMBL" id="LSZO01000044">
    <property type="protein sequence ID" value="KXU39110.1"/>
    <property type="molecule type" value="Genomic_DNA"/>
</dbReference>
<keyword evidence="3" id="KW-0813">Transport</keyword>
<organism evidence="9 10">
    <name type="scientific">Ventosimonas gracilis</name>
    <dbReference type="NCBI Taxonomy" id="1680762"/>
    <lineage>
        <taxon>Bacteria</taxon>
        <taxon>Pseudomonadati</taxon>
        <taxon>Pseudomonadota</taxon>
        <taxon>Gammaproteobacteria</taxon>
        <taxon>Pseudomonadales</taxon>
        <taxon>Ventosimonadaceae</taxon>
        <taxon>Ventosimonas</taxon>
    </lineage>
</organism>
<proteinExistence type="inferred from homology"/>
<sequence>MIAPVYVKAAALAPQQLDAGTRLLFANYKGNYWHAQRSGEQNSRQDSAFLSLQGGFNLGLWQFRQQGNLAKVQGDSVHWHSLQRYLQRPLVGIGSELSVGELYSSGRLFPALAYNGIELASDERMLSDNQRGYAPVVQGVAQSNARVLISQNGREIYQTSVSAGTFVIDDLSPTSYNGDLEVTVEEADGSVKRFSLPFAALPQSLRMGHSSYNLALGRTRDSAANSLFADAIYQYGLRNNLSVGSGLRLAEGYGRLVVDTVYSNALGAFDLNLSHSRAHLPNDQQRSGWLAGLSYSRTFAKSNTRVAIAGYRYSTEGYRELPQVQAERAAARGRKPRQTQDLQQQRSRLEVNLNQSLGDYGEVFIAAVRKDWRGSATDDQQWQLGYRKTWGNGISLGLSLLRQYSGTVKDKSGREETVTSLSVSIPLGSSGKTRVHSGFQHSTSNGAQYDTELLGQFSEYSRYNLGSSHSEQQRRPVLNAKLQQDFAGVNWQLAGSRGQDYWQLSSDLQGAVTLHSGGLTFGPPLSDTFALVKAKGAKGAQIDGYPQSRIDRNGYALVPHLSPYRYNRIALKSKDNVVQEQQIAPYAGATVKLHFRKPHKPQQQNKKGNPT</sequence>
<dbReference type="PANTHER" id="PTHR30451">
    <property type="entry name" value="OUTER MEMBRANE USHER PROTEIN"/>
    <property type="match status" value="1"/>
</dbReference>
<dbReference type="GO" id="GO:0015473">
    <property type="term" value="F:fimbrial usher porin activity"/>
    <property type="evidence" value="ECO:0007669"/>
    <property type="project" value="InterPro"/>
</dbReference>
<accession>A0A139SXD1</accession>
<dbReference type="Gene3D" id="2.60.40.2610">
    <property type="entry name" value="Outer membrane usher protein FimD, plug domain"/>
    <property type="match status" value="1"/>
</dbReference>
<protein>
    <recommendedName>
        <fullName evidence="11">PapC-like C-terminal domain-containing protein</fullName>
    </recommendedName>
</protein>
<dbReference type="PANTHER" id="PTHR30451:SF20">
    <property type="entry name" value="FIMBRIAE USHER"/>
    <property type="match status" value="1"/>
</dbReference>
<evidence type="ECO:0000256" key="8">
    <source>
        <dbReference type="SAM" id="MobiDB-lite"/>
    </source>
</evidence>
<comment type="subcellular location">
    <subcellularLocation>
        <location evidence="1">Cell outer membrane</location>
        <topology evidence="1">Multi-pass membrane protein</topology>
    </subcellularLocation>
</comment>
<keyword evidence="4" id="KW-0812">Transmembrane</keyword>